<feature type="compositionally biased region" description="Basic and acidic residues" evidence="1">
    <location>
        <begin position="74"/>
        <end position="97"/>
    </location>
</feature>
<dbReference type="EMBL" id="JAUTXT010000001">
    <property type="protein sequence ID" value="KAK3680020.1"/>
    <property type="molecule type" value="Genomic_DNA"/>
</dbReference>
<gene>
    <name evidence="2" type="ORF">LTR78_000397</name>
</gene>
<feature type="compositionally biased region" description="Basic and acidic residues" evidence="1">
    <location>
        <begin position="46"/>
        <end position="56"/>
    </location>
</feature>
<evidence type="ECO:0000313" key="3">
    <source>
        <dbReference type="Proteomes" id="UP001274830"/>
    </source>
</evidence>
<organism evidence="2 3">
    <name type="scientific">Recurvomyces mirabilis</name>
    <dbReference type="NCBI Taxonomy" id="574656"/>
    <lineage>
        <taxon>Eukaryota</taxon>
        <taxon>Fungi</taxon>
        <taxon>Dikarya</taxon>
        <taxon>Ascomycota</taxon>
        <taxon>Pezizomycotina</taxon>
        <taxon>Dothideomycetes</taxon>
        <taxon>Dothideomycetidae</taxon>
        <taxon>Mycosphaerellales</taxon>
        <taxon>Teratosphaeriaceae</taxon>
        <taxon>Recurvomyces</taxon>
    </lineage>
</organism>
<sequence>MSFWQHVRKPKPLEAGERPHQLLWYLARGRMTASLPNNGVPTAATPRERRKVEETNRKAVGFWGTVRDSSLPEAVRRINDTDKEAVSGSAEEAHETAEAMEMEASNANKGVEESARTSGGPEEERTAAEVREPEDGKETSGTAPAQLGELKKRD</sequence>
<comment type="caution">
    <text evidence="2">The sequence shown here is derived from an EMBL/GenBank/DDBJ whole genome shotgun (WGS) entry which is preliminary data.</text>
</comment>
<accession>A0AAE0WYC6</accession>
<evidence type="ECO:0000256" key="1">
    <source>
        <dbReference type="SAM" id="MobiDB-lite"/>
    </source>
</evidence>
<dbReference type="AlphaFoldDB" id="A0AAE0WYC6"/>
<evidence type="ECO:0000313" key="2">
    <source>
        <dbReference type="EMBL" id="KAK3680020.1"/>
    </source>
</evidence>
<proteinExistence type="predicted"/>
<keyword evidence="3" id="KW-1185">Reference proteome</keyword>
<feature type="compositionally biased region" description="Basic and acidic residues" evidence="1">
    <location>
        <begin position="122"/>
        <end position="138"/>
    </location>
</feature>
<reference evidence="2" key="1">
    <citation type="submission" date="2023-07" db="EMBL/GenBank/DDBJ databases">
        <title>Black Yeasts Isolated from many extreme environments.</title>
        <authorList>
            <person name="Coleine C."/>
            <person name="Stajich J.E."/>
            <person name="Selbmann L."/>
        </authorList>
    </citation>
    <scope>NUCLEOTIDE SEQUENCE</scope>
    <source>
        <strain evidence="2">CCFEE 5485</strain>
    </source>
</reference>
<dbReference type="Proteomes" id="UP001274830">
    <property type="component" value="Unassembled WGS sequence"/>
</dbReference>
<protein>
    <submittedName>
        <fullName evidence="2">Uncharacterized protein</fullName>
    </submittedName>
</protein>
<name>A0AAE0WYC6_9PEZI</name>
<feature type="region of interest" description="Disordered" evidence="1">
    <location>
        <begin position="36"/>
        <end position="56"/>
    </location>
</feature>
<feature type="region of interest" description="Disordered" evidence="1">
    <location>
        <begin position="74"/>
        <end position="154"/>
    </location>
</feature>